<dbReference type="GO" id="GO:0000287">
    <property type="term" value="F:magnesium ion binding"/>
    <property type="evidence" value="ECO:0007669"/>
    <property type="project" value="UniProtKB-UniRule"/>
</dbReference>
<comment type="function">
    <text evidence="15">A helicase/nuclease that prepares dsDNA breaks (DSB) for recombinational DNA repair. Binds to DSBs and unwinds DNA via a highly rapid and processive ATP-dependent bidirectional helicase activity. Unwinds dsDNA until it encounters a Chi (crossover hotspot instigator) sequence from the 3' direction. Cuts ssDNA a few nucleotides 3' to the Chi site. The properties and activities of the enzyme are changed at Chi. The Chi-altered holoenzyme produces a long 3'-ssDNA overhang and facilitates RecA-binding to the ssDNA for homologous DNA recombination and repair. Holoenzyme degrades any linearized DNA that is unable to undergo homologous recombination. In the holoenzyme this subunit contributes ATPase, 3'-5' helicase, exonuclease activity and loads RecA onto ssDNA.</text>
</comment>
<dbReference type="GO" id="GO:0009338">
    <property type="term" value="C:exodeoxyribonuclease V complex"/>
    <property type="evidence" value="ECO:0007669"/>
    <property type="project" value="TreeGrafter"/>
</dbReference>
<dbReference type="PANTHER" id="PTHR11070">
    <property type="entry name" value="UVRD / RECB / PCRA DNA HELICASE FAMILY MEMBER"/>
    <property type="match status" value="1"/>
</dbReference>
<reference evidence="19 20" key="1">
    <citation type="journal article" date="2014" name="Genome Announc.">
        <title>Complete Closed Genome Sequences of Three Bibersteinia trehalosi Nasopharyngeal Isolates from Cattle with Shipping Fever.</title>
        <authorList>
            <person name="Harhay G.P."/>
            <person name="McVey D.S."/>
            <person name="Koren S."/>
            <person name="Phillippy A.M."/>
            <person name="Bono J."/>
            <person name="Harhay D.M."/>
            <person name="Clawson M.L."/>
            <person name="Heaton M.P."/>
            <person name="Chitko-McKown C.G."/>
            <person name="Korlach J."/>
            <person name="Smith T.P."/>
        </authorList>
    </citation>
    <scope>NUCLEOTIDE SEQUENCE [LARGE SCALE GENOMIC DNA]</scope>
    <source>
        <strain evidence="19 20">USDA-ARS-USMARC-188</strain>
    </source>
</reference>
<dbReference type="InterPro" id="IPR000212">
    <property type="entry name" value="DNA_helicase_UvrD/REP"/>
</dbReference>
<comment type="domain">
    <text evidence="15">The N-terminal DNA-binding domain is a ssDNA-dependent ATPase and has ATP-dependent 3'-5' helicase function. This domain interacts with RecC.</text>
</comment>
<dbReference type="GO" id="GO:0003677">
    <property type="term" value="F:DNA binding"/>
    <property type="evidence" value="ECO:0007669"/>
    <property type="project" value="UniProtKB-UniRule"/>
</dbReference>
<dbReference type="InterPro" id="IPR004586">
    <property type="entry name" value="RecB"/>
</dbReference>
<keyword evidence="4 15" id="KW-0227">DNA damage</keyword>
<dbReference type="GO" id="GO:0000724">
    <property type="term" value="P:double-strand break repair via homologous recombination"/>
    <property type="evidence" value="ECO:0007669"/>
    <property type="project" value="UniProtKB-UniRule"/>
</dbReference>
<dbReference type="InterPro" id="IPR038726">
    <property type="entry name" value="PDDEXK_AddAB-type"/>
</dbReference>
<evidence type="ECO:0000256" key="16">
    <source>
        <dbReference type="PROSITE-ProRule" id="PRU00560"/>
    </source>
</evidence>
<dbReference type="SUPFAM" id="SSF52540">
    <property type="entry name" value="P-loop containing nucleoside triphosphate hydrolases"/>
    <property type="match status" value="1"/>
</dbReference>
<keyword evidence="3 15" id="KW-0547">Nucleotide-binding</keyword>
<dbReference type="InterPro" id="IPR014017">
    <property type="entry name" value="DNA_helicase_UvrD-like_C"/>
</dbReference>
<dbReference type="PROSITE" id="PS51198">
    <property type="entry name" value="UVRD_HELICASE_ATP_BIND"/>
    <property type="match status" value="1"/>
</dbReference>
<evidence type="ECO:0000259" key="17">
    <source>
        <dbReference type="PROSITE" id="PS51198"/>
    </source>
</evidence>
<dbReference type="Pfam" id="PF13361">
    <property type="entry name" value="UvrD_C"/>
    <property type="match status" value="1"/>
</dbReference>
<dbReference type="InterPro" id="IPR011604">
    <property type="entry name" value="PDDEXK-like_dom_sf"/>
</dbReference>
<evidence type="ECO:0000256" key="3">
    <source>
        <dbReference type="ARBA" id="ARBA00022741"/>
    </source>
</evidence>
<dbReference type="GO" id="GO:0005524">
    <property type="term" value="F:ATP binding"/>
    <property type="evidence" value="ECO:0007669"/>
    <property type="project" value="UniProtKB-UniRule"/>
</dbReference>
<dbReference type="Proteomes" id="UP000019091">
    <property type="component" value="Chromosome"/>
</dbReference>
<dbReference type="InterPro" id="IPR011335">
    <property type="entry name" value="Restrct_endonuc-II-like"/>
</dbReference>
<dbReference type="Gene3D" id="1.10.3170.10">
    <property type="entry name" value="Recbcd, chain B, domain 2"/>
    <property type="match status" value="1"/>
</dbReference>
<evidence type="ECO:0000259" key="18">
    <source>
        <dbReference type="PROSITE" id="PS51217"/>
    </source>
</evidence>
<accession>A0A4V7I8K4</accession>
<dbReference type="Gene3D" id="3.40.50.300">
    <property type="entry name" value="P-loop containing nucleotide triphosphate hydrolases"/>
    <property type="match status" value="2"/>
</dbReference>
<sequence>MLKFPYSVFWGITMNILEPLSLPLNQSVLIEASAGTGKTYTMANLYLRLILGIGCEPLTTEQILVVTFTKAATQELRDRIRTKLGNAAKWFQDVESENSKAAFAQDPFLFELYQAIEPNLNTARLRLKIAEREMDLASIFTIDSFSQKMLFQYAFDSGMRFDIDLQPDEKNLLARLSEESWRELFYSMSLAESELVRKHLKTPAQALKIVQASLSGSLPALSAHQSVVQSRLADFAQQKSLAISQLKQFWQENSAQISALVLGELDKKYPPKTPKSLSRRSYTPARTSQYLAELDLWAKTHSTALPANWEKFTQSFIANKAEKGADPLVSPLLEQAEQLAQHYSQQFSEKQEYNILIFRFLTHLRKKLSAYKQSHREKSFNDITDFLHTALQGENGDRFAQAIRTQFRFAMIDEFQDTNRQQYEIFQRIFIQGVENQGFIMIGDPKQSIYKFRHADIFSYLNAAKQVDLCVTMDKNWRSVPQIVSDINALFSFPENGKSPFIYQGIQFQAVQAKEPDETLQGASQSNCYLLPEFDAQHAAEYCAYHIQQQLKLAAQGKLFLQKNGEKHPLAAKDITILVRGKNEAELIKHELWRRKIQAIYLSARDSVYESAEAQELLFILQACVNPYHQGNLLTAVGTSLWSLAAHEIFQLKHDEQRWESYVEQFIHYHRIWQQQGILPMLHKIFLEQGIIQRLSSQENAERRITDLLHLAELLQEAMLECRNESALIQWFQQQLNEPNGQSDEQKLRLESEQALIKIVTIHGSKGLEYPVVWLPFIAKASKPFSEIGAFGKKNTPTTYHDENHALRWAFSPLSEQEQQQLTKEEFAEDLRLLYVALTRAKHQLNLILPEQFDENWNSVSYLLSNGEIGLGGEEIQQPTEQLLAQKQLRCQIQPFSPVLADTWQATNEAPTILQPKVFQTQIHSNRQLTSFSALHAQHERLQNRELNQPLVISDDAQDYDRSQDYLAADDSNEESKLFYSPFSFPHNTKVGNVLHKVFEEWHFAEPLTSAQIQEKICQPLDLSEEWLEPLQLWLNQIIYTPFADNLRLADFASDKRLNEWQFYLRLRNEKALPQLNQLLKAESRLAKNLPDFHFKQLDGFVRGFVDMVVQEAGKFYIIDYKSNYLGKLPQDYCAEKIEKAMGQYRYDLQYLLYTLALHRYLNSRLGKDYSYEKHFGGVAYLFLRGMNGELNSGVYFDRPSQTLIEKLDQLFD</sequence>
<organism evidence="19 20">
    <name type="scientific">Bibersteinia trehalosi USDA-ARS-USMARC-188</name>
    <dbReference type="NCBI Taxonomy" id="1263829"/>
    <lineage>
        <taxon>Bacteria</taxon>
        <taxon>Pseudomonadati</taxon>
        <taxon>Pseudomonadota</taxon>
        <taxon>Gammaproteobacteria</taxon>
        <taxon>Pasteurellales</taxon>
        <taxon>Pasteurellaceae</taxon>
        <taxon>Bibersteinia</taxon>
    </lineage>
</organism>
<dbReference type="CDD" id="cd22352">
    <property type="entry name" value="RecB_C-like"/>
    <property type="match status" value="1"/>
</dbReference>
<dbReference type="GO" id="GO:0005829">
    <property type="term" value="C:cytosol"/>
    <property type="evidence" value="ECO:0007669"/>
    <property type="project" value="TreeGrafter"/>
</dbReference>
<keyword evidence="12 15" id="KW-0413">Isomerase</keyword>
<feature type="region of interest" description="DNA-binding and helicase activity, interacts with RecC" evidence="15">
    <location>
        <begin position="1"/>
        <end position="865"/>
    </location>
</feature>
<gene>
    <name evidence="15" type="primary">recB</name>
    <name evidence="19" type="ORF">F542_5940</name>
</gene>
<dbReference type="EC" id="5.6.2.4" evidence="15"/>
<dbReference type="GO" id="GO:0043138">
    <property type="term" value="F:3'-5' DNA helicase activity"/>
    <property type="evidence" value="ECO:0007669"/>
    <property type="project" value="UniProtKB-UniRule"/>
</dbReference>
<keyword evidence="10 15" id="KW-0238">DNA-binding</keyword>
<dbReference type="EC" id="3.1.11.5" evidence="15"/>
<keyword evidence="7 15" id="KW-0269">Exonuclease</keyword>
<evidence type="ECO:0000313" key="20">
    <source>
        <dbReference type="Proteomes" id="UP000019091"/>
    </source>
</evidence>
<dbReference type="Gene3D" id="3.90.320.10">
    <property type="match status" value="1"/>
</dbReference>
<dbReference type="NCBIfam" id="TIGR00609">
    <property type="entry name" value="recB"/>
    <property type="match status" value="1"/>
</dbReference>
<feature type="domain" description="UvrD-like helicase ATP-binding" evidence="17">
    <location>
        <begin position="11"/>
        <end position="480"/>
    </location>
</feature>
<comment type="similarity">
    <text evidence="15">Belongs to the helicase family. UvrD subfamily.</text>
</comment>
<evidence type="ECO:0000256" key="8">
    <source>
        <dbReference type="ARBA" id="ARBA00022840"/>
    </source>
</evidence>
<dbReference type="AlphaFoldDB" id="A0A4V7I8K4"/>
<feature type="active site" description="For nuclease activity" evidence="15">
    <location>
        <position position="1120"/>
    </location>
</feature>
<evidence type="ECO:0000256" key="11">
    <source>
        <dbReference type="ARBA" id="ARBA00023204"/>
    </source>
</evidence>
<dbReference type="PANTHER" id="PTHR11070:SF23">
    <property type="entry name" value="RECBCD ENZYME SUBUNIT RECB"/>
    <property type="match status" value="1"/>
</dbReference>
<dbReference type="Gene3D" id="1.10.486.10">
    <property type="entry name" value="PCRA, domain 4"/>
    <property type="match status" value="1"/>
</dbReference>
<dbReference type="Pfam" id="PF12705">
    <property type="entry name" value="PDDEXK_1"/>
    <property type="match status" value="1"/>
</dbReference>
<feature type="binding site" evidence="15">
    <location>
        <position position="996"/>
    </location>
    <ligand>
        <name>Mg(2+)</name>
        <dbReference type="ChEBI" id="CHEBI:18420"/>
    </ligand>
</feature>
<evidence type="ECO:0000256" key="9">
    <source>
        <dbReference type="ARBA" id="ARBA00022842"/>
    </source>
</evidence>
<comment type="miscellaneous">
    <text evidence="15">In the RecBCD complex, RecB has a slow 3'-5' helicase, an exonuclease activity and loads RecA onto ssDNA, RecD has a fast 5'-3' helicase activity, while RecC stimulates the ATPase and processivity of the RecB helicase and contributes to recognition of the Chi site.</text>
</comment>
<evidence type="ECO:0000256" key="2">
    <source>
        <dbReference type="ARBA" id="ARBA00022723"/>
    </source>
</evidence>
<evidence type="ECO:0000256" key="14">
    <source>
        <dbReference type="ARBA" id="ARBA00048988"/>
    </source>
</evidence>
<comment type="cofactor">
    <cofactor evidence="15">
        <name>Mg(2+)</name>
        <dbReference type="ChEBI" id="CHEBI:18420"/>
    </cofactor>
    <text evidence="15">Binds 1 Mg(2+) ion per subunit.</text>
</comment>
<comment type="catalytic activity">
    <reaction evidence="14 15">
        <text>ATP + H2O = ADP + phosphate + H(+)</text>
        <dbReference type="Rhea" id="RHEA:13065"/>
        <dbReference type="ChEBI" id="CHEBI:15377"/>
        <dbReference type="ChEBI" id="CHEBI:15378"/>
        <dbReference type="ChEBI" id="CHEBI:30616"/>
        <dbReference type="ChEBI" id="CHEBI:43474"/>
        <dbReference type="ChEBI" id="CHEBI:456216"/>
        <dbReference type="EC" id="5.6.2.4"/>
    </reaction>
</comment>
<dbReference type="InterPro" id="IPR014016">
    <property type="entry name" value="UvrD-like_ATP-bd"/>
</dbReference>
<keyword evidence="6 15" id="KW-0347">Helicase</keyword>
<evidence type="ECO:0000313" key="19">
    <source>
        <dbReference type="EMBL" id="AHG81312.1"/>
    </source>
</evidence>
<keyword evidence="8 15" id="KW-0067">ATP-binding</keyword>
<comment type="domain">
    <text evidence="15">The C-terminal domain has nuclease activity and interacts with RecD. It interacts with RecA, facilitating its loading onto ssDNA.</text>
</comment>
<dbReference type="SUPFAM" id="SSF52980">
    <property type="entry name" value="Restriction endonuclease-like"/>
    <property type="match status" value="1"/>
</dbReference>
<dbReference type="GO" id="GO:0008854">
    <property type="term" value="F:exodeoxyribonuclease V activity"/>
    <property type="evidence" value="ECO:0007669"/>
    <property type="project" value="UniProtKB-EC"/>
</dbReference>
<evidence type="ECO:0000256" key="13">
    <source>
        <dbReference type="ARBA" id="ARBA00034617"/>
    </source>
</evidence>
<dbReference type="InterPro" id="IPR027417">
    <property type="entry name" value="P-loop_NTPase"/>
</dbReference>
<dbReference type="PROSITE" id="PS51217">
    <property type="entry name" value="UVRD_HELICASE_CTER"/>
    <property type="match status" value="1"/>
</dbReference>
<evidence type="ECO:0000256" key="6">
    <source>
        <dbReference type="ARBA" id="ARBA00022806"/>
    </source>
</evidence>
<feature type="domain" description="UvrD-like helicase C-terminal" evidence="18">
    <location>
        <begin position="481"/>
        <end position="767"/>
    </location>
</feature>
<keyword evidence="9 15" id="KW-0460">Magnesium</keyword>
<keyword evidence="5 15" id="KW-0378">Hydrolase</keyword>
<feature type="binding site" evidence="15">
    <location>
        <position position="1120"/>
    </location>
    <ligand>
        <name>Mg(2+)</name>
        <dbReference type="ChEBI" id="CHEBI:18420"/>
    </ligand>
</feature>
<evidence type="ECO:0000256" key="5">
    <source>
        <dbReference type="ARBA" id="ARBA00022801"/>
    </source>
</evidence>
<comment type="catalytic activity">
    <reaction evidence="13 15">
        <text>Couples ATP hydrolysis with the unwinding of duplex DNA by translocating in the 3'-5' direction.</text>
        <dbReference type="EC" id="5.6.2.4"/>
    </reaction>
</comment>
<feature type="binding site" evidence="15">
    <location>
        <position position="1107"/>
    </location>
    <ligand>
        <name>Mg(2+)</name>
        <dbReference type="ChEBI" id="CHEBI:18420"/>
    </ligand>
</feature>
<dbReference type="HAMAP" id="MF_01485">
    <property type="entry name" value="RecB"/>
    <property type="match status" value="1"/>
</dbReference>
<comment type="subunit">
    <text evidence="15">Heterotrimer of RecB, RecC and RecD. All subunits contribute to DNA-binding. Interacts with RecA.</text>
</comment>
<comment type="catalytic activity">
    <reaction evidence="15">
        <text>Exonucleolytic cleavage (in the presence of ATP) in either 5'- to 3'- or 3'- to 5'-direction to yield 5'-phosphooligonucleotides.</text>
        <dbReference type="EC" id="3.1.11.5"/>
    </reaction>
</comment>
<keyword evidence="2 15" id="KW-0479">Metal-binding</keyword>
<evidence type="ECO:0000256" key="12">
    <source>
        <dbReference type="ARBA" id="ARBA00023235"/>
    </source>
</evidence>
<feature type="region of interest" description="Nuclease activity, interacts with RecD and RecA" evidence="15">
    <location>
        <begin position="926"/>
        <end position="1213"/>
    </location>
</feature>
<proteinExistence type="inferred from homology"/>
<keyword evidence="1 15" id="KW-0540">Nuclease</keyword>
<evidence type="ECO:0000256" key="15">
    <source>
        <dbReference type="HAMAP-Rule" id="MF_01485"/>
    </source>
</evidence>
<feature type="binding site" evidence="16">
    <location>
        <begin position="32"/>
        <end position="39"/>
    </location>
    <ligand>
        <name>ATP</name>
        <dbReference type="ChEBI" id="CHEBI:30616"/>
    </ligand>
</feature>
<dbReference type="KEGG" id="btre:F542_5940"/>
<evidence type="ECO:0000256" key="1">
    <source>
        <dbReference type="ARBA" id="ARBA00022722"/>
    </source>
</evidence>
<protein>
    <recommendedName>
        <fullName evidence="15">RecBCD enzyme subunit RecB</fullName>
        <ecNumber evidence="15">3.1.11.5</ecNumber>
        <ecNumber evidence="15">5.6.2.4</ecNumber>
    </recommendedName>
    <alternativeName>
        <fullName evidence="15">DNA 3'-5' helicase subunit RecB</fullName>
    </alternativeName>
    <alternativeName>
        <fullName evidence="15">Exonuclease V subunit RecB</fullName>
        <shortName evidence="15">ExoV subunit RecB</shortName>
    </alternativeName>
    <alternativeName>
        <fullName evidence="15">Helicase/nuclease RecBCD subunit RecB</fullName>
    </alternativeName>
</protein>
<evidence type="ECO:0000256" key="10">
    <source>
        <dbReference type="ARBA" id="ARBA00023125"/>
    </source>
</evidence>
<name>A0A4V7I8K4_BIBTR</name>
<dbReference type="EMBL" id="CP006954">
    <property type="protein sequence ID" value="AHG81312.1"/>
    <property type="molecule type" value="Genomic_DNA"/>
</dbReference>
<keyword evidence="11 15" id="KW-0234">DNA repair</keyword>
<dbReference type="Pfam" id="PF00580">
    <property type="entry name" value="UvrD-helicase"/>
    <property type="match status" value="1"/>
</dbReference>
<evidence type="ECO:0000256" key="4">
    <source>
        <dbReference type="ARBA" id="ARBA00022763"/>
    </source>
</evidence>
<dbReference type="GO" id="GO:0016887">
    <property type="term" value="F:ATP hydrolysis activity"/>
    <property type="evidence" value="ECO:0007669"/>
    <property type="project" value="RHEA"/>
</dbReference>
<evidence type="ECO:0000256" key="7">
    <source>
        <dbReference type="ARBA" id="ARBA00022839"/>
    </source>
</evidence>